<dbReference type="GO" id="GO:0003676">
    <property type="term" value="F:nucleic acid binding"/>
    <property type="evidence" value="ECO:0007669"/>
    <property type="project" value="InterPro"/>
</dbReference>
<dbReference type="SUPFAM" id="SSF53098">
    <property type="entry name" value="Ribonuclease H-like"/>
    <property type="match status" value="1"/>
</dbReference>
<evidence type="ECO:0000313" key="2">
    <source>
        <dbReference type="EMBL" id="KAA3670882.1"/>
    </source>
</evidence>
<sequence length="132" mass="15099">MSRSFRYTSPATVKTRFLKEVCRMLRIYKTRTTPFHPQTNGSVERTNCTAMTILRTFTKQHQSDRWDEILPQCLLAYSAALHSSTGYTHSLPTLDHELSQPTEVLTPLPPAEFMRLPQYVKELGEGLTVAPE</sequence>
<feature type="domain" description="Integrase catalytic" evidence="1">
    <location>
        <begin position="1"/>
        <end position="97"/>
    </location>
</feature>
<dbReference type="Proteomes" id="UP000324629">
    <property type="component" value="Unassembled WGS sequence"/>
</dbReference>
<dbReference type="PANTHER" id="PTHR37984">
    <property type="entry name" value="PROTEIN CBG26694"/>
    <property type="match status" value="1"/>
</dbReference>
<gene>
    <name evidence="2" type="ORF">DEA37_0001135</name>
</gene>
<dbReference type="EMBL" id="QNGE01007937">
    <property type="protein sequence ID" value="KAA3670882.1"/>
    <property type="molecule type" value="Genomic_DNA"/>
</dbReference>
<comment type="caution">
    <text evidence="2">The sequence shown here is derived from an EMBL/GenBank/DDBJ whole genome shotgun (WGS) entry which is preliminary data.</text>
</comment>
<protein>
    <recommendedName>
        <fullName evidence="1">Integrase catalytic domain-containing protein</fullName>
    </recommendedName>
</protein>
<dbReference type="InterPro" id="IPR001584">
    <property type="entry name" value="Integrase_cat-core"/>
</dbReference>
<keyword evidence="3" id="KW-1185">Reference proteome</keyword>
<dbReference type="InterPro" id="IPR036397">
    <property type="entry name" value="RNaseH_sf"/>
</dbReference>
<dbReference type="InterPro" id="IPR050951">
    <property type="entry name" value="Retrovirus_Pol_polyprotein"/>
</dbReference>
<proteinExistence type="predicted"/>
<dbReference type="AlphaFoldDB" id="A0A5J4N5T0"/>
<dbReference type="Gene3D" id="3.30.420.10">
    <property type="entry name" value="Ribonuclease H-like superfamily/Ribonuclease H"/>
    <property type="match status" value="1"/>
</dbReference>
<accession>A0A5J4N5T0</accession>
<reference evidence="2 3" key="1">
    <citation type="journal article" date="2019" name="Gigascience">
        <title>Whole-genome sequence of the oriental lung fluke Paragonimus westermani.</title>
        <authorList>
            <person name="Oey H."/>
            <person name="Zakrzewski M."/>
            <person name="Narain K."/>
            <person name="Devi K.R."/>
            <person name="Agatsuma T."/>
            <person name="Nawaratna S."/>
            <person name="Gobert G.N."/>
            <person name="Jones M.K."/>
            <person name="Ragan M.A."/>
            <person name="McManus D.P."/>
            <person name="Krause L."/>
        </authorList>
    </citation>
    <scope>NUCLEOTIDE SEQUENCE [LARGE SCALE GENOMIC DNA]</scope>
    <source>
        <strain evidence="2 3">IND2009</strain>
    </source>
</reference>
<dbReference type="GO" id="GO:0015074">
    <property type="term" value="P:DNA integration"/>
    <property type="evidence" value="ECO:0007669"/>
    <property type="project" value="InterPro"/>
</dbReference>
<dbReference type="PROSITE" id="PS50994">
    <property type="entry name" value="INTEGRASE"/>
    <property type="match status" value="1"/>
</dbReference>
<organism evidence="2 3">
    <name type="scientific">Paragonimus westermani</name>
    <dbReference type="NCBI Taxonomy" id="34504"/>
    <lineage>
        <taxon>Eukaryota</taxon>
        <taxon>Metazoa</taxon>
        <taxon>Spiralia</taxon>
        <taxon>Lophotrochozoa</taxon>
        <taxon>Platyhelminthes</taxon>
        <taxon>Trematoda</taxon>
        <taxon>Digenea</taxon>
        <taxon>Plagiorchiida</taxon>
        <taxon>Troglotremata</taxon>
        <taxon>Troglotrematidae</taxon>
        <taxon>Paragonimus</taxon>
    </lineage>
</organism>
<dbReference type="PANTHER" id="PTHR37984:SF15">
    <property type="entry name" value="INTEGRASE CATALYTIC DOMAIN-CONTAINING PROTEIN"/>
    <property type="match status" value="1"/>
</dbReference>
<evidence type="ECO:0000313" key="3">
    <source>
        <dbReference type="Proteomes" id="UP000324629"/>
    </source>
</evidence>
<evidence type="ECO:0000259" key="1">
    <source>
        <dbReference type="PROSITE" id="PS50994"/>
    </source>
</evidence>
<name>A0A5J4N5T0_9TREM</name>
<dbReference type="InterPro" id="IPR012337">
    <property type="entry name" value="RNaseH-like_sf"/>
</dbReference>